<comment type="similarity">
    <text evidence="8">Belongs to the FGAMS family.</text>
</comment>
<dbReference type="NCBIfam" id="NF002290">
    <property type="entry name" value="PRK01213.1"/>
    <property type="match status" value="1"/>
</dbReference>
<evidence type="ECO:0000256" key="8">
    <source>
        <dbReference type="HAMAP-Rule" id="MF_00420"/>
    </source>
</evidence>
<dbReference type="EC" id="6.3.5.3" evidence="8"/>
<dbReference type="Pfam" id="PF00586">
    <property type="entry name" value="AIRS"/>
    <property type="match status" value="2"/>
</dbReference>
<feature type="binding site" evidence="8">
    <location>
        <begin position="313"/>
        <end position="315"/>
    </location>
    <ligand>
        <name>substrate</name>
    </ligand>
</feature>
<dbReference type="CDD" id="cd02204">
    <property type="entry name" value="PurL_repeat2"/>
    <property type="match status" value="1"/>
</dbReference>
<feature type="domain" description="PurM-like N-terminal" evidence="9">
    <location>
        <begin position="75"/>
        <end position="190"/>
    </location>
</feature>
<dbReference type="Pfam" id="PF02769">
    <property type="entry name" value="AIRS_C"/>
    <property type="match status" value="2"/>
</dbReference>
<dbReference type="NCBIfam" id="TIGR01736">
    <property type="entry name" value="FGAM_synth_II"/>
    <property type="match status" value="1"/>
</dbReference>
<keyword evidence="7 8" id="KW-0460">Magnesium</keyword>
<dbReference type="GO" id="GO:0005737">
    <property type="term" value="C:cytoplasm"/>
    <property type="evidence" value="ECO:0007669"/>
    <property type="project" value="UniProtKB-SubCell"/>
</dbReference>
<dbReference type="InterPro" id="IPR010074">
    <property type="entry name" value="PRibForGlyAmidine_synth_PurL"/>
</dbReference>
<reference evidence="12 13" key="1">
    <citation type="submission" date="2016-10" db="EMBL/GenBank/DDBJ databases">
        <authorList>
            <person name="de Groot N.N."/>
        </authorList>
    </citation>
    <scope>NUCLEOTIDE SEQUENCE [LARGE SCALE GENOMIC DNA]</scope>
    <source>
        <strain evidence="12 13">DSM 2698</strain>
    </source>
</reference>
<protein>
    <recommendedName>
        <fullName evidence="8">Phosphoribosylformylglycinamidine synthase subunit PurL</fullName>
        <shortName evidence="8">FGAM synthase</shortName>
        <ecNumber evidence="8">6.3.5.3</ecNumber>
    </recommendedName>
    <alternativeName>
        <fullName evidence="8">Formylglycinamide ribonucleotide amidotransferase subunit II</fullName>
        <shortName evidence="8">FGAR amidotransferase II</shortName>
        <shortName evidence="8">FGAR-AT II</shortName>
    </alternativeName>
    <alternativeName>
        <fullName evidence="8">Glutamine amidotransferase PurL</fullName>
    </alternativeName>
    <alternativeName>
        <fullName evidence="8">Phosphoribosylformylglycinamidine synthase subunit II</fullName>
    </alternativeName>
</protein>
<dbReference type="InterPro" id="IPR036676">
    <property type="entry name" value="PurM-like_C_sf"/>
</dbReference>
<evidence type="ECO:0000256" key="4">
    <source>
        <dbReference type="ARBA" id="ARBA00022741"/>
    </source>
</evidence>
<feature type="domain" description="PurM-like N-terminal" evidence="9">
    <location>
        <begin position="437"/>
        <end position="560"/>
    </location>
</feature>
<comment type="catalytic activity">
    <reaction evidence="8">
        <text>N(2)-formyl-N(1)-(5-phospho-beta-D-ribosyl)glycinamide + L-glutamine + ATP + H2O = 2-formamido-N(1)-(5-O-phospho-beta-D-ribosyl)acetamidine + L-glutamate + ADP + phosphate + H(+)</text>
        <dbReference type="Rhea" id="RHEA:17129"/>
        <dbReference type="ChEBI" id="CHEBI:15377"/>
        <dbReference type="ChEBI" id="CHEBI:15378"/>
        <dbReference type="ChEBI" id="CHEBI:29985"/>
        <dbReference type="ChEBI" id="CHEBI:30616"/>
        <dbReference type="ChEBI" id="CHEBI:43474"/>
        <dbReference type="ChEBI" id="CHEBI:58359"/>
        <dbReference type="ChEBI" id="CHEBI:147286"/>
        <dbReference type="ChEBI" id="CHEBI:147287"/>
        <dbReference type="ChEBI" id="CHEBI:456216"/>
        <dbReference type="EC" id="6.3.5.3"/>
    </reaction>
</comment>
<dbReference type="InterPro" id="IPR041609">
    <property type="entry name" value="PurL_linker"/>
</dbReference>
<dbReference type="PIRSF" id="PIRSF001587">
    <property type="entry name" value="FGAM_synthase_II"/>
    <property type="match status" value="1"/>
</dbReference>
<keyword evidence="13" id="KW-1185">Reference proteome</keyword>
<evidence type="ECO:0000259" key="9">
    <source>
        <dbReference type="Pfam" id="PF00586"/>
    </source>
</evidence>
<comment type="function">
    <text evidence="8">Part of the phosphoribosylformylglycinamidine synthase complex involved in the purines biosynthetic pathway. Catalyzes the ATP-dependent conversion of formylglycinamide ribonucleotide (FGAR) and glutamine to yield formylglycinamidine ribonucleotide (FGAM) and glutamate. The FGAM synthase complex is composed of three subunits. PurQ produces an ammonia molecule by converting glutamine to glutamate. PurL transfers the ammonia molecule to FGAR to form FGAM in an ATP-dependent manner. PurS interacts with PurQ and PurL and is thought to assist in the transfer of the ammonia molecule from PurQ to PurL.</text>
</comment>
<dbReference type="GO" id="GO:0005524">
    <property type="term" value="F:ATP binding"/>
    <property type="evidence" value="ECO:0007669"/>
    <property type="project" value="UniProtKB-UniRule"/>
</dbReference>
<dbReference type="Gene3D" id="3.90.650.10">
    <property type="entry name" value="PurM-like C-terminal domain"/>
    <property type="match status" value="2"/>
</dbReference>
<comment type="pathway">
    <text evidence="8">Purine metabolism; IMP biosynthesis via de novo pathway; 5-amino-1-(5-phospho-D-ribosyl)imidazole from N(2)-formyl-N(1)-(5-phospho-D-ribosyl)glycinamide: step 1/2.</text>
</comment>
<comment type="subcellular location">
    <subcellularLocation>
        <location evidence="8">Cytoplasm</location>
    </subcellularLocation>
</comment>
<feature type="binding site" evidence="8">
    <location>
        <position position="117"/>
    </location>
    <ligand>
        <name>substrate</name>
    </ligand>
</feature>
<dbReference type="InterPro" id="IPR016188">
    <property type="entry name" value="PurM-like_N"/>
</dbReference>
<sequence>MHPQNAPEITEDLIAAHGLKPDEYERILELIGRTPTITELGIFSAMWNEHCSYKSSKKWLKTLPTSGPQVVCGPGENAGIVDIGDGLVAVFKMESHNHPSYIEPYQGAATGVGGILRDVFTMGARPVAAMNALRFGEPDHEKTRHVVAGVVAGVGGYGNSFGVPTVGGEVNFHPRYNGNCLVNAFALGIAKKDAIFYSKAEGVGLPVVYLGAKTGRDGVGGASMASAEFGEETQSKRPTVQVGDPFTEKRLLEACLELMTTGAVVAIQDMGAAGLTCSAVEMGAKGDLGIRLDLDKVPTRERAMTAYEMMLSESQERMLMVLRPDKREAAEAVFKKWGLDFAEVGETTDDLRFRVSRYGEEVADLPIKDLGDEAPEYDRPWVEPAKAAPLDLASLPAPGDLGLALIQMMGTPDLSSKRWVFEQYDHLVQGNTVVRPGGDAAVVRIDRSFGAKGDKALALSSDVTPRYVEADPFEGGKQAVAECWRNITAVGATPLAVTDNLNFGNPEKPEIMGVFVKALQGLGEACKALSFPIVSGNVSLYNETSGQAILPTPTIAGIGLLDDWKKAATIAFKQEGDAILLIGAETESWGSELGQSVYLREIFGREEGAPPRVDLAREMKHGDFVRGLIHEGRVTAVHDCSDGGLAVALAEMALAGNLGAEIEETPGRADSTLFGEDQARYVVTLEPQEAERVLQAAAEAGVPAVQIGKVAGDALTFRNAGSAALAALREAFEGWFPKYMAGA</sequence>
<feature type="binding site" evidence="8">
    <location>
        <position position="53"/>
    </location>
    <ligand>
        <name>ATP</name>
        <dbReference type="ChEBI" id="CHEBI:30616"/>
    </ligand>
</feature>
<dbReference type="PANTHER" id="PTHR43555">
    <property type="entry name" value="PHOSPHORIBOSYLFORMYLGLYCINAMIDINE SYNTHASE SUBUNIT PURL"/>
    <property type="match status" value="1"/>
</dbReference>
<feature type="binding site" evidence="8">
    <location>
        <position position="269"/>
    </location>
    <ligand>
        <name>Mg(2+)</name>
        <dbReference type="ChEBI" id="CHEBI:18420"/>
        <label>2</label>
    </ligand>
</feature>
<feature type="binding site" evidence="8">
    <location>
        <position position="241"/>
    </location>
    <ligand>
        <name>substrate</name>
    </ligand>
</feature>
<evidence type="ECO:0000256" key="2">
    <source>
        <dbReference type="ARBA" id="ARBA00022598"/>
    </source>
</evidence>
<feature type="binding site" evidence="8">
    <location>
        <position position="94"/>
    </location>
    <ligand>
        <name>Mg(2+)</name>
        <dbReference type="ChEBI" id="CHEBI:18420"/>
        <label>1</label>
    </ligand>
</feature>
<dbReference type="FunFam" id="3.30.1330.10:FF:000004">
    <property type="entry name" value="Phosphoribosylformylglycinamidine synthase subunit PurL"/>
    <property type="match status" value="1"/>
</dbReference>
<feature type="binding site" evidence="8">
    <location>
        <position position="499"/>
    </location>
    <ligand>
        <name>ATP</name>
        <dbReference type="ChEBI" id="CHEBI:30616"/>
    </ligand>
</feature>
<comment type="subunit">
    <text evidence="8">Monomer. Part of the FGAM synthase complex composed of 1 PurL, 1 PurQ and 2 PurS subunits.</text>
</comment>
<accession>A0A1G5P9G5</accession>
<dbReference type="InterPro" id="IPR036921">
    <property type="entry name" value="PurM-like_N_sf"/>
</dbReference>
<dbReference type="RefSeq" id="WP_092816320.1">
    <property type="nucleotide sequence ID" value="NZ_FMVW01000011.1"/>
</dbReference>
<dbReference type="OrthoDB" id="9804441at2"/>
<evidence type="ECO:0000256" key="3">
    <source>
        <dbReference type="ARBA" id="ARBA00022723"/>
    </source>
</evidence>
<feature type="active site" description="Proton acceptor" evidence="8">
    <location>
        <position position="96"/>
    </location>
</feature>
<feature type="binding site" evidence="8">
    <location>
        <position position="539"/>
    </location>
    <ligand>
        <name>substrate</name>
    </ligand>
</feature>
<proteinExistence type="inferred from homology"/>
<organism evidence="12 13">
    <name type="scientific">Afifella marina DSM 2698</name>
    <dbReference type="NCBI Taxonomy" id="1120955"/>
    <lineage>
        <taxon>Bacteria</taxon>
        <taxon>Pseudomonadati</taxon>
        <taxon>Pseudomonadota</taxon>
        <taxon>Alphaproteobacteria</taxon>
        <taxon>Hyphomicrobiales</taxon>
        <taxon>Afifellaceae</taxon>
        <taxon>Afifella</taxon>
    </lineage>
</organism>
<feature type="binding site" evidence="8">
    <location>
        <position position="118"/>
    </location>
    <ligand>
        <name>Mg(2+)</name>
        <dbReference type="ChEBI" id="CHEBI:18420"/>
        <label>2</label>
    </ligand>
</feature>
<keyword evidence="1 8" id="KW-0963">Cytoplasm</keyword>
<evidence type="ECO:0000256" key="1">
    <source>
        <dbReference type="ARBA" id="ARBA00022490"/>
    </source>
</evidence>
<dbReference type="SUPFAM" id="SSF56042">
    <property type="entry name" value="PurM C-terminal domain-like"/>
    <property type="match status" value="2"/>
</dbReference>
<dbReference type="InterPro" id="IPR010918">
    <property type="entry name" value="PurM-like_C_dom"/>
</dbReference>
<evidence type="ECO:0000256" key="7">
    <source>
        <dbReference type="ARBA" id="ARBA00022842"/>
    </source>
</evidence>
<dbReference type="Pfam" id="PF18072">
    <property type="entry name" value="FGAR-AT_linker"/>
    <property type="match status" value="1"/>
</dbReference>
<dbReference type="Gene3D" id="3.30.1330.10">
    <property type="entry name" value="PurM-like, N-terminal domain"/>
    <property type="match status" value="2"/>
</dbReference>
<feature type="binding site" evidence="8">
    <location>
        <position position="92"/>
    </location>
    <ligand>
        <name>ATP</name>
        <dbReference type="ChEBI" id="CHEBI:30616"/>
    </ligand>
</feature>
<gene>
    <name evidence="8" type="primary">purL</name>
    <name evidence="12" type="ORF">SAMN03080610_03533</name>
</gene>
<feature type="binding site" evidence="8">
    <location>
        <position position="537"/>
    </location>
    <ligand>
        <name>Mg(2+)</name>
        <dbReference type="ChEBI" id="CHEBI:18420"/>
        <label>1</label>
    </ligand>
</feature>
<evidence type="ECO:0000256" key="5">
    <source>
        <dbReference type="ARBA" id="ARBA00022755"/>
    </source>
</evidence>
<evidence type="ECO:0000313" key="13">
    <source>
        <dbReference type="Proteomes" id="UP000199347"/>
    </source>
</evidence>
<dbReference type="GO" id="GO:0000287">
    <property type="term" value="F:magnesium ion binding"/>
    <property type="evidence" value="ECO:0007669"/>
    <property type="project" value="UniProtKB-UniRule"/>
</dbReference>
<keyword evidence="6 8" id="KW-0067">ATP-binding</keyword>
<dbReference type="STRING" id="1120955.SAMN03080610_03533"/>
<keyword evidence="4 8" id="KW-0547">Nucleotide-binding</keyword>
<dbReference type="AlphaFoldDB" id="A0A1G5P9G5"/>
<comment type="caution">
    <text evidence="8">Lacks conserved residue(s) required for the propagation of feature annotation.</text>
</comment>
<dbReference type="GO" id="GO:0004642">
    <property type="term" value="F:phosphoribosylformylglycinamidine synthase activity"/>
    <property type="evidence" value="ECO:0007669"/>
    <property type="project" value="UniProtKB-UniRule"/>
</dbReference>
<feature type="domain" description="PurM-like C-terminal" evidence="10">
    <location>
        <begin position="203"/>
        <end position="355"/>
    </location>
</feature>
<dbReference type="PANTHER" id="PTHR43555:SF1">
    <property type="entry name" value="PHOSPHORIBOSYLFORMYLGLYCINAMIDINE SYNTHASE SUBUNIT PURL"/>
    <property type="match status" value="1"/>
</dbReference>
<dbReference type="EMBL" id="FMVW01000011">
    <property type="protein sequence ID" value="SCZ45938.1"/>
    <property type="molecule type" value="Genomic_DNA"/>
</dbReference>
<evidence type="ECO:0000313" key="12">
    <source>
        <dbReference type="EMBL" id="SCZ45938.1"/>
    </source>
</evidence>
<dbReference type="CDD" id="cd02203">
    <property type="entry name" value="PurL_repeat1"/>
    <property type="match status" value="1"/>
</dbReference>
<dbReference type="HAMAP" id="MF_00420">
    <property type="entry name" value="PurL_2"/>
    <property type="match status" value="1"/>
</dbReference>
<feature type="binding site" evidence="8">
    <location>
        <begin position="95"/>
        <end position="98"/>
    </location>
    <ligand>
        <name>substrate</name>
    </ligand>
</feature>
<keyword evidence="5 8" id="KW-0658">Purine biosynthesis</keyword>
<evidence type="ECO:0000259" key="11">
    <source>
        <dbReference type="Pfam" id="PF18072"/>
    </source>
</evidence>
<dbReference type="Proteomes" id="UP000199347">
    <property type="component" value="Unassembled WGS sequence"/>
</dbReference>
<keyword evidence="3 8" id="KW-0479">Metal-binding</keyword>
<dbReference type="SUPFAM" id="SSF55326">
    <property type="entry name" value="PurM N-terminal domain-like"/>
    <property type="match status" value="2"/>
</dbReference>
<evidence type="ECO:0000259" key="10">
    <source>
        <dbReference type="Pfam" id="PF02769"/>
    </source>
</evidence>
<keyword evidence="2 8" id="KW-0436">Ligase</keyword>
<dbReference type="UniPathway" id="UPA00074">
    <property type="reaction ID" value="UER00128"/>
</dbReference>
<feature type="domain" description="PurM-like C-terminal" evidence="10">
    <location>
        <begin position="574"/>
        <end position="713"/>
    </location>
</feature>
<name>A0A1G5P9G5_AFIMA</name>
<feature type="binding site" evidence="8">
    <location>
        <position position="536"/>
    </location>
    <ligand>
        <name>ATP</name>
        <dbReference type="ChEBI" id="CHEBI:30616"/>
    </ligand>
</feature>
<feature type="active site" evidence="8">
    <location>
        <position position="50"/>
    </location>
</feature>
<dbReference type="GO" id="GO:0006189">
    <property type="term" value="P:'de novo' IMP biosynthetic process"/>
    <property type="evidence" value="ECO:0007669"/>
    <property type="project" value="UniProtKB-UniRule"/>
</dbReference>
<evidence type="ECO:0000256" key="6">
    <source>
        <dbReference type="ARBA" id="ARBA00022840"/>
    </source>
</evidence>
<feature type="domain" description="Phosphoribosylformylglycinamidine synthase linker" evidence="11">
    <location>
        <begin position="17"/>
        <end position="54"/>
    </location>
</feature>